<dbReference type="Pfam" id="PF18439">
    <property type="entry name" value="zf_UBZ"/>
    <property type="match status" value="2"/>
</dbReference>
<keyword evidence="8" id="KW-0479">Metal-binding</keyword>
<keyword evidence="12" id="KW-0460">Magnesium</keyword>
<evidence type="ECO:0000256" key="2">
    <source>
        <dbReference type="ARBA" id="ARBA00001946"/>
    </source>
</evidence>
<dbReference type="InterPro" id="IPR041298">
    <property type="entry name" value="UBZ3"/>
</dbReference>
<keyword evidence="7" id="KW-0548">Nucleotidyltransferase</keyword>
<comment type="catalytic activity">
    <reaction evidence="17">
        <text>DNA(n) + a 2'-deoxyribonucleoside 5'-triphosphate = DNA(n+1) + diphosphate</text>
        <dbReference type="Rhea" id="RHEA:22508"/>
        <dbReference type="Rhea" id="RHEA-COMP:17339"/>
        <dbReference type="Rhea" id="RHEA-COMP:17340"/>
        <dbReference type="ChEBI" id="CHEBI:33019"/>
        <dbReference type="ChEBI" id="CHEBI:61560"/>
        <dbReference type="ChEBI" id="CHEBI:173112"/>
        <dbReference type="EC" id="2.7.7.7"/>
    </reaction>
</comment>
<dbReference type="InterPro" id="IPR001126">
    <property type="entry name" value="UmuC"/>
</dbReference>
<evidence type="ECO:0000256" key="6">
    <source>
        <dbReference type="ARBA" id="ARBA00022679"/>
    </source>
</evidence>
<keyword evidence="14" id="KW-0234">DNA repair</keyword>
<evidence type="ECO:0000256" key="9">
    <source>
        <dbReference type="ARBA" id="ARBA00022763"/>
    </source>
</evidence>
<evidence type="ECO:0000256" key="13">
    <source>
        <dbReference type="ARBA" id="ARBA00022843"/>
    </source>
</evidence>
<dbReference type="GO" id="GO:0035861">
    <property type="term" value="C:site of double-strand break"/>
    <property type="evidence" value="ECO:0007669"/>
    <property type="project" value="TreeGrafter"/>
</dbReference>
<dbReference type="Gene3D" id="3.30.70.270">
    <property type="match status" value="1"/>
</dbReference>
<dbReference type="PANTHER" id="PTHR45873:SF1">
    <property type="entry name" value="DNA POLYMERASE ETA"/>
    <property type="match status" value="1"/>
</dbReference>
<dbReference type="GO" id="GO:0042276">
    <property type="term" value="P:error-prone translesion synthesis"/>
    <property type="evidence" value="ECO:0007669"/>
    <property type="project" value="TreeGrafter"/>
</dbReference>
<accession>A0AA38MN30</accession>
<comment type="caution">
    <text evidence="21">The sequence shown here is derived from an EMBL/GenBank/DDBJ whole genome shotgun (WGS) entry which is preliminary data.</text>
</comment>
<keyword evidence="10" id="KW-0863">Zinc-finger</keyword>
<organism evidence="21 23">
    <name type="scientific">Zophobas morio</name>
    <dbReference type="NCBI Taxonomy" id="2755281"/>
    <lineage>
        <taxon>Eukaryota</taxon>
        <taxon>Metazoa</taxon>
        <taxon>Ecdysozoa</taxon>
        <taxon>Arthropoda</taxon>
        <taxon>Hexapoda</taxon>
        <taxon>Insecta</taxon>
        <taxon>Pterygota</taxon>
        <taxon>Neoptera</taxon>
        <taxon>Endopterygota</taxon>
        <taxon>Coleoptera</taxon>
        <taxon>Polyphaga</taxon>
        <taxon>Cucujiformia</taxon>
        <taxon>Tenebrionidae</taxon>
        <taxon>Zophobas</taxon>
    </lineage>
</organism>
<keyword evidence="15" id="KW-0539">Nucleus</keyword>
<comment type="cofactor">
    <cofactor evidence="1">
        <name>Mn(2+)</name>
        <dbReference type="ChEBI" id="CHEBI:29035"/>
    </cofactor>
</comment>
<dbReference type="Gene3D" id="3.30.1490.100">
    <property type="entry name" value="DNA polymerase, Y-family, little finger domain"/>
    <property type="match status" value="1"/>
</dbReference>
<dbReference type="GO" id="GO:0005657">
    <property type="term" value="C:replication fork"/>
    <property type="evidence" value="ECO:0007669"/>
    <property type="project" value="TreeGrafter"/>
</dbReference>
<dbReference type="FunFam" id="1.10.150.20:FF:000014">
    <property type="entry name" value="Polymerase (DNA directed), eta"/>
    <property type="match status" value="1"/>
</dbReference>
<name>A0AA38MN30_9CUCU</name>
<evidence type="ECO:0000256" key="1">
    <source>
        <dbReference type="ARBA" id="ARBA00001936"/>
    </source>
</evidence>
<evidence type="ECO:0000256" key="10">
    <source>
        <dbReference type="ARBA" id="ARBA00022771"/>
    </source>
</evidence>
<evidence type="ECO:0000256" key="17">
    <source>
        <dbReference type="ARBA" id="ARBA00049244"/>
    </source>
</evidence>
<dbReference type="AlphaFoldDB" id="A0AA38MN30"/>
<gene>
    <name evidence="21" type="ORF">Zmor_005872</name>
    <name evidence="22" type="ORF">Zmor_005887</name>
</gene>
<dbReference type="EMBL" id="JALNTZ010000002">
    <property type="protein sequence ID" value="KAJ3661492.1"/>
    <property type="molecule type" value="Genomic_DNA"/>
</dbReference>
<dbReference type="GO" id="GO:0006281">
    <property type="term" value="P:DNA repair"/>
    <property type="evidence" value="ECO:0007669"/>
    <property type="project" value="UniProtKB-KW"/>
</dbReference>
<dbReference type="PROSITE" id="PS51907">
    <property type="entry name" value="ZF_UBZ3"/>
    <property type="match status" value="2"/>
</dbReference>
<dbReference type="Gene3D" id="1.10.150.20">
    <property type="entry name" value="5' to 3' exonuclease, C-terminal subdomain"/>
    <property type="match status" value="1"/>
</dbReference>
<dbReference type="EMBL" id="JALNTZ010000002">
    <property type="protein sequence ID" value="KAJ3661477.1"/>
    <property type="molecule type" value="Genomic_DNA"/>
</dbReference>
<dbReference type="PROSITE" id="PS50173">
    <property type="entry name" value="UMUC"/>
    <property type="match status" value="1"/>
</dbReference>
<dbReference type="InterPro" id="IPR043502">
    <property type="entry name" value="DNA/RNA_pol_sf"/>
</dbReference>
<keyword evidence="9" id="KW-0227">DNA damage</keyword>
<feature type="compositionally biased region" description="Basic and acidic residues" evidence="18">
    <location>
        <begin position="609"/>
        <end position="620"/>
    </location>
</feature>
<evidence type="ECO:0000259" key="20">
    <source>
        <dbReference type="PROSITE" id="PS51907"/>
    </source>
</evidence>
<feature type="compositionally biased region" description="Basic residues" evidence="18">
    <location>
        <begin position="625"/>
        <end position="635"/>
    </location>
</feature>
<dbReference type="GO" id="GO:0008270">
    <property type="term" value="F:zinc ion binding"/>
    <property type="evidence" value="ECO:0007669"/>
    <property type="project" value="UniProtKB-KW"/>
</dbReference>
<dbReference type="Gene3D" id="3.40.1170.60">
    <property type="match status" value="1"/>
</dbReference>
<dbReference type="SUPFAM" id="SSF100879">
    <property type="entry name" value="Lesion bypass DNA polymerase (Y-family), little finger domain"/>
    <property type="match status" value="1"/>
</dbReference>
<dbReference type="InterPro" id="IPR043128">
    <property type="entry name" value="Rev_trsase/Diguanyl_cyclase"/>
</dbReference>
<proteinExistence type="inferred from homology"/>
<dbReference type="PIRSF" id="PIRSF036603">
    <property type="entry name" value="DPol_eta"/>
    <property type="match status" value="1"/>
</dbReference>
<dbReference type="FunFam" id="3.30.1490.100:FF:000007">
    <property type="entry name" value="DNA polymerase eta"/>
    <property type="match status" value="1"/>
</dbReference>
<dbReference type="GO" id="GO:0009411">
    <property type="term" value="P:response to UV"/>
    <property type="evidence" value="ECO:0007669"/>
    <property type="project" value="UniProtKB-ARBA"/>
</dbReference>
<evidence type="ECO:0000256" key="3">
    <source>
        <dbReference type="ARBA" id="ARBA00004123"/>
    </source>
</evidence>
<dbReference type="InterPro" id="IPR017961">
    <property type="entry name" value="DNA_pol_Y-fam_little_finger"/>
</dbReference>
<evidence type="ECO:0000313" key="21">
    <source>
        <dbReference type="EMBL" id="KAJ3661477.1"/>
    </source>
</evidence>
<evidence type="ECO:0000256" key="7">
    <source>
        <dbReference type="ARBA" id="ARBA00022695"/>
    </source>
</evidence>
<feature type="region of interest" description="Disordered" evidence="18">
    <location>
        <begin position="606"/>
        <end position="636"/>
    </location>
</feature>
<evidence type="ECO:0000256" key="5">
    <source>
        <dbReference type="ARBA" id="ARBA00012417"/>
    </source>
</evidence>
<evidence type="ECO:0000256" key="8">
    <source>
        <dbReference type="ARBA" id="ARBA00022723"/>
    </source>
</evidence>
<keyword evidence="13" id="KW-0832">Ubl conjugation</keyword>
<evidence type="ECO:0000256" key="14">
    <source>
        <dbReference type="ARBA" id="ARBA00023204"/>
    </source>
</evidence>
<feature type="domain" description="UBZ3-type" evidence="20">
    <location>
        <begin position="567"/>
        <end position="601"/>
    </location>
</feature>
<comment type="subcellular location">
    <subcellularLocation>
        <location evidence="3">Nucleus</location>
    </subcellularLocation>
</comment>
<protein>
    <recommendedName>
        <fullName evidence="16">DNA polymerase eta</fullName>
        <ecNumber evidence="5">2.7.7.7</ecNumber>
    </recommendedName>
</protein>
<evidence type="ECO:0000256" key="11">
    <source>
        <dbReference type="ARBA" id="ARBA00022833"/>
    </source>
</evidence>
<evidence type="ECO:0000313" key="23">
    <source>
        <dbReference type="Proteomes" id="UP001168821"/>
    </source>
</evidence>
<dbReference type="InterPro" id="IPR036775">
    <property type="entry name" value="DNA_pol_Y-fam_lit_finger_sf"/>
</dbReference>
<keyword evidence="23" id="KW-1185">Reference proteome</keyword>
<keyword evidence="6" id="KW-0808">Transferase</keyword>
<dbReference type="GO" id="GO:0003684">
    <property type="term" value="F:damaged DNA binding"/>
    <property type="evidence" value="ECO:0007669"/>
    <property type="project" value="InterPro"/>
</dbReference>
<evidence type="ECO:0000313" key="22">
    <source>
        <dbReference type="EMBL" id="KAJ3661492.1"/>
    </source>
</evidence>
<evidence type="ECO:0000256" key="4">
    <source>
        <dbReference type="ARBA" id="ARBA00010945"/>
    </source>
</evidence>
<comment type="similarity">
    <text evidence="4">Belongs to the DNA polymerase type-Y family.</text>
</comment>
<dbReference type="PANTHER" id="PTHR45873">
    <property type="entry name" value="DNA POLYMERASE ETA"/>
    <property type="match status" value="1"/>
</dbReference>
<sequence length="727" mass="82757">MDPTSRVVVLIDMDCFYCQVEEKLNPKLKDKPIAVVQYNAWRGGGIIAVNYPARDEGVTRHMRGNEAKKKCPSINLVQVPEVRGKADLTKYRDAGKEVADVLATFTPLLQRASVDEAYLDITELVEKRISTDLNDLKVDNLTNTFIVGSDLNDFLHNINYSQEFSTGNLKLAMGGLITEEIRFEVFKKTGYKCSAGIAHNKILAKLVCSLHKPNKQTILPQDAVEMFFETTSINKIKSLGGKFGQTVASDFQIKFMSELAKIPEKQLMQKYDEKTANWLYNVSRGIDLEPVTTKLISKSIACCKNFPGVTSLKSAESIEHWLCKLSEEMGERLEKDLRENNRKAKQIVISFSQEINKKDVSSSRTHPLSSYDPHKIARIAFDVIRKFCLRSDDTYHVKFLGLSACHFEDVKKVREITTFFQVRQSTSTCQKIGKQDNIQEVECNIMDENCEKKDNEIIEKNIYCQLTQELDEDINQLIFYDDSCRLKNDNNILEQLNSSSATDFTENSTSNNICNVNEETQECEKPPSSFFVNYFDNDTVPQSDIVSITDNSRPDSDHSEGYIDNYVEKEGETCTECQKLIPLDDLMSHQDYHFALKLSRNENSLQNTHTRDDNHQKPDDAVNTSKKRGRPKSIKRKVEGNSTLMIFFKKDEENNPSAVTETCLECNKKIKIEELSSHMDYHTAKKIHLEINAIKSSARSVSPPKKKSSKGKNQTSNRSVISFFRPV</sequence>
<dbReference type="Pfam" id="PF00817">
    <property type="entry name" value="IMS"/>
    <property type="match status" value="1"/>
</dbReference>
<dbReference type="EC" id="2.7.7.7" evidence="5"/>
<keyword evidence="11" id="KW-0862">Zinc</keyword>
<comment type="cofactor">
    <cofactor evidence="2">
        <name>Mg(2+)</name>
        <dbReference type="ChEBI" id="CHEBI:18420"/>
    </cofactor>
</comment>
<feature type="domain" description="UBZ3-type" evidence="20">
    <location>
        <begin position="656"/>
        <end position="690"/>
    </location>
</feature>
<dbReference type="Pfam" id="PF21704">
    <property type="entry name" value="POLH-Rev1_HhH"/>
    <property type="match status" value="1"/>
</dbReference>
<dbReference type="Pfam" id="PF11799">
    <property type="entry name" value="IMS_C"/>
    <property type="match status" value="1"/>
</dbReference>
<dbReference type="GO" id="GO:0005634">
    <property type="term" value="C:nucleus"/>
    <property type="evidence" value="ECO:0007669"/>
    <property type="project" value="UniProtKB-SubCell"/>
</dbReference>
<evidence type="ECO:0000256" key="16">
    <source>
        <dbReference type="ARBA" id="ARBA00044975"/>
    </source>
</evidence>
<dbReference type="SUPFAM" id="SSF56672">
    <property type="entry name" value="DNA/RNA polymerases"/>
    <property type="match status" value="1"/>
</dbReference>
<evidence type="ECO:0000256" key="15">
    <source>
        <dbReference type="ARBA" id="ARBA00023242"/>
    </source>
</evidence>
<dbReference type="GO" id="GO:0003887">
    <property type="term" value="F:DNA-directed DNA polymerase activity"/>
    <property type="evidence" value="ECO:0007669"/>
    <property type="project" value="UniProtKB-EC"/>
</dbReference>
<feature type="domain" description="UmuC" evidence="19">
    <location>
        <begin position="8"/>
        <end position="240"/>
    </location>
</feature>
<reference evidence="21" key="1">
    <citation type="journal article" date="2023" name="G3 (Bethesda)">
        <title>Whole genome assemblies of Zophobas morio and Tenebrio molitor.</title>
        <authorList>
            <person name="Kaur S."/>
            <person name="Stinson S.A."/>
            <person name="diCenzo G.C."/>
        </authorList>
    </citation>
    <scope>NUCLEOTIDE SEQUENCE</scope>
    <source>
        <strain evidence="21">QUZm001</strain>
    </source>
</reference>
<dbReference type="InterPro" id="IPR052230">
    <property type="entry name" value="DNA_polymerase_eta"/>
</dbReference>
<evidence type="ECO:0000259" key="19">
    <source>
        <dbReference type="PROSITE" id="PS50173"/>
    </source>
</evidence>
<evidence type="ECO:0000256" key="18">
    <source>
        <dbReference type="SAM" id="MobiDB-lite"/>
    </source>
</evidence>
<feature type="region of interest" description="Disordered" evidence="18">
    <location>
        <begin position="696"/>
        <end position="727"/>
    </location>
</feature>
<dbReference type="Proteomes" id="UP001168821">
    <property type="component" value="Unassembled WGS sequence"/>
</dbReference>
<dbReference type="FunFam" id="3.40.1170.60:FF:000003">
    <property type="entry name" value="DNA polymerase eta"/>
    <property type="match status" value="1"/>
</dbReference>
<evidence type="ECO:0000256" key="12">
    <source>
        <dbReference type="ARBA" id="ARBA00022842"/>
    </source>
</evidence>